<evidence type="ECO:0000313" key="3">
    <source>
        <dbReference type="EMBL" id="THW41849.1"/>
    </source>
</evidence>
<organism evidence="3 4">
    <name type="scientific">Aureobasidium pullulans</name>
    <name type="common">Black yeast</name>
    <name type="synonym">Pullularia pullulans</name>
    <dbReference type="NCBI Taxonomy" id="5580"/>
    <lineage>
        <taxon>Eukaryota</taxon>
        <taxon>Fungi</taxon>
        <taxon>Dikarya</taxon>
        <taxon>Ascomycota</taxon>
        <taxon>Pezizomycotina</taxon>
        <taxon>Dothideomycetes</taxon>
        <taxon>Dothideomycetidae</taxon>
        <taxon>Dothideales</taxon>
        <taxon>Saccotheciaceae</taxon>
        <taxon>Aureobasidium</taxon>
    </lineage>
</organism>
<feature type="transmembrane region" description="Helical" evidence="2">
    <location>
        <begin position="7"/>
        <end position="24"/>
    </location>
</feature>
<accession>A0A4S8XN90</accession>
<gene>
    <name evidence="3" type="ORF">D6D22_05185</name>
</gene>
<name>A0A4S8XN90_AURPU</name>
<comment type="caution">
    <text evidence="3">The sequence shown here is derived from an EMBL/GenBank/DDBJ whole genome shotgun (WGS) entry which is preliminary data.</text>
</comment>
<feature type="transmembrane region" description="Helical" evidence="2">
    <location>
        <begin position="44"/>
        <end position="62"/>
    </location>
</feature>
<feature type="region of interest" description="Disordered" evidence="1">
    <location>
        <begin position="439"/>
        <end position="470"/>
    </location>
</feature>
<evidence type="ECO:0000313" key="4">
    <source>
        <dbReference type="Proteomes" id="UP000310687"/>
    </source>
</evidence>
<feature type="compositionally biased region" description="Low complexity" evidence="1">
    <location>
        <begin position="401"/>
        <end position="412"/>
    </location>
</feature>
<keyword evidence="2" id="KW-1133">Transmembrane helix</keyword>
<feature type="compositionally biased region" description="Basic and acidic residues" evidence="1">
    <location>
        <begin position="391"/>
        <end position="400"/>
    </location>
</feature>
<feature type="region of interest" description="Disordered" evidence="1">
    <location>
        <begin position="371"/>
        <end position="413"/>
    </location>
</feature>
<dbReference type="Proteomes" id="UP000310687">
    <property type="component" value="Unassembled WGS sequence"/>
</dbReference>
<feature type="transmembrane region" description="Helical" evidence="2">
    <location>
        <begin position="259"/>
        <end position="278"/>
    </location>
</feature>
<protein>
    <submittedName>
        <fullName evidence="3">Uncharacterized protein</fullName>
    </submittedName>
</protein>
<sequence length="470" mass="51673">MTRLKSLPLISSVVGIAHVAYQLVETIVLHYALGSYLTLKDEHGTFRAAILLVLFPDARKVMNRIEKHVLRSESDNAMVMKKALAESCTMLAVAAAIVAQIAITALALGNSDTTHWTANAAFVISLVTASLSVFYACLLRQHISGLFTSEDVKSWLSKPAAKYEMEELEQIASTLRKTITPFPELGLVVPQSSVETYRRTIENFAQEFKWKTASFNAAFMIKVPSLLLNWSVGAFILGLGVYLGCVWRPDGISERNGSLGILITYLITTVGGLLLYYVPKAGKILESSTLRRLDWTYNRKKDPKKPQFEAMFTSDAAPTWQQVMTVMDEATAQYEDPARRSRWFTSQHVKPVATGAANVNAITDSKEVARQPTEDAIKPSQVVSAVGQPDNQREKTDGESPRSSTTSSGPRSQYDPLIAALQASIEAQEQNIAALKSSLERTSGHISSRLSFEQSKPDNVGSQSRGLGFY</sequence>
<evidence type="ECO:0000256" key="2">
    <source>
        <dbReference type="SAM" id="Phobius"/>
    </source>
</evidence>
<feature type="transmembrane region" description="Helical" evidence="2">
    <location>
        <begin position="83"/>
        <end position="108"/>
    </location>
</feature>
<feature type="transmembrane region" description="Helical" evidence="2">
    <location>
        <begin position="226"/>
        <end position="247"/>
    </location>
</feature>
<reference evidence="3 4" key="1">
    <citation type="submission" date="2018-10" db="EMBL/GenBank/DDBJ databases">
        <title>Fifty Aureobasidium pullulans genomes reveal a recombining polyextremotolerant generalist.</title>
        <authorList>
            <person name="Gostincar C."/>
            <person name="Turk M."/>
            <person name="Zajc J."/>
            <person name="Gunde-Cimerman N."/>
        </authorList>
    </citation>
    <scope>NUCLEOTIDE SEQUENCE [LARGE SCALE GENOMIC DNA]</scope>
    <source>
        <strain evidence="3 4">EXF-11013</strain>
    </source>
</reference>
<feature type="compositionally biased region" description="Polar residues" evidence="1">
    <location>
        <begin position="444"/>
        <end position="454"/>
    </location>
</feature>
<feature type="transmembrane region" description="Helical" evidence="2">
    <location>
        <begin position="120"/>
        <end position="139"/>
    </location>
</feature>
<feature type="compositionally biased region" description="Polar residues" evidence="1">
    <location>
        <begin position="460"/>
        <end position="470"/>
    </location>
</feature>
<dbReference type="AlphaFoldDB" id="A0A4S8XN90"/>
<dbReference type="EMBL" id="QZAL01000065">
    <property type="protein sequence ID" value="THW41849.1"/>
    <property type="molecule type" value="Genomic_DNA"/>
</dbReference>
<proteinExistence type="predicted"/>
<evidence type="ECO:0000256" key="1">
    <source>
        <dbReference type="SAM" id="MobiDB-lite"/>
    </source>
</evidence>
<keyword evidence="2" id="KW-0472">Membrane</keyword>
<keyword evidence="2" id="KW-0812">Transmembrane</keyword>